<dbReference type="AlphaFoldDB" id="A0AAU2V963"/>
<dbReference type="InterPro" id="IPR043917">
    <property type="entry name" value="DUF5753"/>
</dbReference>
<gene>
    <name evidence="2" type="ORF">OG549_26505</name>
</gene>
<evidence type="ECO:0000313" key="2">
    <source>
        <dbReference type="EMBL" id="WTW63905.1"/>
    </source>
</evidence>
<reference evidence="2" key="1">
    <citation type="submission" date="2022-10" db="EMBL/GenBank/DDBJ databases">
        <title>The complete genomes of actinobacterial strains from the NBC collection.</title>
        <authorList>
            <person name="Joergensen T.S."/>
            <person name="Alvarez Arevalo M."/>
            <person name="Sterndorff E.B."/>
            <person name="Faurdal D."/>
            <person name="Vuksanovic O."/>
            <person name="Mourched A.-S."/>
            <person name="Charusanti P."/>
            <person name="Shaw S."/>
            <person name="Blin K."/>
            <person name="Weber T."/>
        </authorList>
    </citation>
    <scope>NUCLEOTIDE SEQUENCE</scope>
    <source>
        <strain evidence="2">NBC_00003</strain>
    </source>
</reference>
<feature type="domain" description="DUF5753" evidence="1">
    <location>
        <begin position="14"/>
        <end position="163"/>
    </location>
</feature>
<name>A0AAU2V963_9ACTN</name>
<sequence length="170" mass="18786">MWSRVLALPPGSFRQYAHAILRKGDPRASDAEIAKNVQLRMARQELLTGMAPPVLRVVLCESVLRRLVAPPDIMRAQFEALLAHGARPTTSIRVLPLDADAHLLLEGSASFLTAPDHVTVVCVEAYRTAGIIDDPEHVRAAELAFDEITGEALTRRDSAQLIRDQMERMT</sequence>
<organism evidence="2">
    <name type="scientific">Streptomyces sp. NBC_00003</name>
    <dbReference type="NCBI Taxonomy" id="2903608"/>
    <lineage>
        <taxon>Bacteria</taxon>
        <taxon>Bacillati</taxon>
        <taxon>Actinomycetota</taxon>
        <taxon>Actinomycetes</taxon>
        <taxon>Kitasatosporales</taxon>
        <taxon>Streptomycetaceae</taxon>
        <taxon>Streptomyces</taxon>
    </lineage>
</organism>
<dbReference type="Pfam" id="PF19054">
    <property type="entry name" value="DUF5753"/>
    <property type="match status" value="1"/>
</dbReference>
<evidence type="ECO:0000259" key="1">
    <source>
        <dbReference type="Pfam" id="PF19054"/>
    </source>
</evidence>
<proteinExistence type="predicted"/>
<dbReference type="EMBL" id="CP108318">
    <property type="protein sequence ID" value="WTW63905.1"/>
    <property type="molecule type" value="Genomic_DNA"/>
</dbReference>
<accession>A0AAU2V963</accession>
<protein>
    <submittedName>
        <fullName evidence="2">DUF5753 domain-containing protein</fullName>
    </submittedName>
</protein>